<dbReference type="EMBL" id="JAPZBO010000005">
    <property type="protein sequence ID" value="KAJ5316329.1"/>
    <property type="molecule type" value="Genomic_DNA"/>
</dbReference>
<gene>
    <name evidence="1" type="ORF">N7476_006636</name>
</gene>
<dbReference type="Proteomes" id="UP001147746">
    <property type="component" value="Unassembled WGS sequence"/>
</dbReference>
<protein>
    <submittedName>
        <fullName evidence="1">Uncharacterized protein</fullName>
    </submittedName>
</protein>
<keyword evidence="2" id="KW-1185">Reference proteome</keyword>
<proteinExistence type="predicted"/>
<evidence type="ECO:0000313" key="1">
    <source>
        <dbReference type="EMBL" id="KAJ5316329.1"/>
    </source>
</evidence>
<evidence type="ECO:0000313" key="2">
    <source>
        <dbReference type="Proteomes" id="UP001147746"/>
    </source>
</evidence>
<comment type="caution">
    <text evidence="1">The sequence shown here is derived from an EMBL/GenBank/DDBJ whole genome shotgun (WGS) entry which is preliminary data.</text>
</comment>
<organism evidence="1 2">
    <name type="scientific">Penicillium atrosanguineum</name>
    <dbReference type="NCBI Taxonomy" id="1132637"/>
    <lineage>
        <taxon>Eukaryota</taxon>
        <taxon>Fungi</taxon>
        <taxon>Dikarya</taxon>
        <taxon>Ascomycota</taxon>
        <taxon>Pezizomycotina</taxon>
        <taxon>Eurotiomycetes</taxon>
        <taxon>Eurotiomycetidae</taxon>
        <taxon>Eurotiales</taxon>
        <taxon>Aspergillaceae</taxon>
        <taxon>Penicillium</taxon>
    </lineage>
</organism>
<accession>A0A9W9PZN1</accession>
<reference evidence="1" key="1">
    <citation type="submission" date="2022-12" db="EMBL/GenBank/DDBJ databases">
        <authorList>
            <person name="Petersen C."/>
        </authorList>
    </citation>
    <scope>NUCLEOTIDE SEQUENCE</scope>
    <source>
        <strain evidence="1">IBT 21472</strain>
    </source>
</reference>
<dbReference type="AlphaFoldDB" id="A0A9W9PZN1"/>
<name>A0A9W9PZN1_9EURO</name>
<reference evidence="1" key="2">
    <citation type="journal article" date="2023" name="IMA Fungus">
        <title>Comparative genomic study of the Penicillium genus elucidates a diverse pangenome and 15 lateral gene transfer events.</title>
        <authorList>
            <person name="Petersen C."/>
            <person name="Sorensen T."/>
            <person name="Nielsen M.R."/>
            <person name="Sondergaard T.E."/>
            <person name="Sorensen J.L."/>
            <person name="Fitzpatrick D.A."/>
            <person name="Frisvad J.C."/>
            <person name="Nielsen K.L."/>
        </authorList>
    </citation>
    <scope>NUCLEOTIDE SEQUENCE</scope>
    <source>
        <strain evidence="1">IBT 21472</strain>
    </source>
</reference>
<sequence length="94" mass="11032">MVEKEERYIKAILFLLASNDAELKVHDKPRSCHQKLSSRKEASNFIQEYLMTREFVESDDYEKIVLMMEKINLPSDQFQRGSSSDADKKRLESS</sequence>